<dbReference type="Pfam" id="PF09969">
    <property type="entry name" value="DUF2203"/>
    <property type="match status" value="1"/>
</dbReference>
<dbReference type="RefSeq" id="WP_041973363.1">
    <property type="nucleotide sequence ID" value="NZ_CBXV010000001.1"/>
</dbReference>
<reference evidence="2" key="2">
    <citation type="submission" date="2015-01" db="EMBL/GenBank/DDBJ databases">
        <title>Complete genome sequence of Pyrinomonas methylaliphatogenes type strain K22T.</title>
        <authorList>
            <person name="Lee K.C.Y."/>
            <person name="Power J.F."/>
            <person name="Dunfield P.F."/>
            <person name="Morgan X.C."/>
            <person name="Huttenhower C."/>
            <person name="Stott M.B."/>
        </authorList>
    </citation>
    <scope>NUCLEOTIDE SEQUENCE [LARGE SCALE GENOMIC DNA]</scope>
    <source>
        <strain evidence="2">K22</strain>
    </source>
</reference>
<keyword evidence="1" id="KW-0175">Coiled coil</keyword>
<dbReference type="AlphaFoldDB" id="A0A0B6WUA1"/>
<name>A0A0B6WUA1_9BACT</name>
<reference evidence="2" key="1">
    <citation type="submission" date="2013-12" db="EMBL/GenBank/DDBJ databases">
        <authorList>
            <person name="Stott M."/>
        </authorList>
    </citation>
    <scope>NUCLEOTIDE SEQUENCE [LARGE SCALE GENOMIC DNA]</scope>
    <source>
        <strain evidence="2">K22</strain>
    </source>
</reference>
<organism evidence="2 3">
    <name type="scientific">Pyrinomonas methylaliphatogenes</name>
    <dbReference type="NCBI Taxonomy" id="454194"/>
    <lineage>
        <taxon>Bacteria</taxon>
        <taxon>Pseudomonadati</taxon>
        <taxon>Acidobacteriota</taxon>
        <taxon>Blastocatellia</taxon>
        <taxon>Blastocatellales</taxon>
        <taxon>Pyrinomonadaceae</taxon>
        <taxon>Pyrinomonas</taxon>
    </lineage>
</organism>
<evidence type="ECO:0000256" key="1">
    <source>
        <dbReference type="SAM" id="Coils"/>
    </source>
</evidence>
<dbReference type="EMBL" id="CBXV010000001">
    <property type="protein sequence ID" value="CDM64267.1"/>
    <property type="molecule type" value="Genomic_DNA"/>
</dbReference>
<evidence type="ECO:0008006" key="4">
    <source>
        <dbReference type="Google" id="ProtNLM"/>
    </source>
</evidence>
<evidence type="ECO:0000313" key="2">
    <source>
        <dbReference type="EMBL" id="CDM64267.1"/>
    </source>
</evidence>
<protein>
    <recommendedName>
        <fullName evidence="4">DUF2203 family protein</fullName>
    </recommendedName>
</protein>
<dbReference type="PIRSF" id="PIRSF016498">
    <property type="entry name" value="UCP016498"/>
    <property type="match status" value="1"/>
</dbReference>
<sequence length="124" mass="14116">MKLFTVEEANRLLPKVRAIVEEIQRAHRQLRAFREEARRAAQKSEANGGIDGGALFAAALVGMSERILELETLGVQLKDCERGLVDFPHLRDGRVVLLCWHVGEGDQIEWWHEWDAGFAGRQRL</sequence>
<evidence type="ECO:0000313" key="3">
    <source>
        <dbReference type="Proteomes" id="UP000031518"/>
    </source>
</evidence>
<proteinExistence type="predicted"/>
<dbReference type="InterPro" id="IPR018699">
    <property type="entry name" value="DUF2203"/>
</dbReference>
<gene>
    <name evidence="2" type="ORF">PYK22_00260</name>
</gene>
<feature type="coiled-coil region" evidence="1">
    <location>
        <begin position="16"/>
        <end position="43"/>
    </location>
</feature>
<accession>A0A0B6WUA1</accession>
<dbReference type="Proteomes" id="UP000031518">
    <property type="component" value="Unassembled WGS sequence"/>
</dbReference>
<dbReference type="OrthoDB" id="9802910at2"/>
<dbReference type="STRING" id="454194.PYK22_00260"/>
<keyword evidence="3" id="KW-1185">Reference proteome</keyword>